<evidence type="ECO:0000259" key="8">
    <source>
        <dbReference type="Pfam" id="PF02163"/>
    </source>
</evidence>
<organism evidence="9 10">
    <name type="scientific">Pseudobacteroides cellulosolvens ATCC 35603 = DSM 2933</name>
    <dbReference type="NCBI Taxonomy" id="398512"/>
    <lineage>
        <taxon>Bacteria</taxon>
        <taxon>Bacillati</taxon>
        <taxon>Bacillota</taxon>
        <taxon>Clostridia</taxon>
        <taxon>Eubacteriales</taxon>
        <taxon>Oscillospiraceae</taxon>
        <taxon>Pseudobacteroides</taxon>
    </lineage>
</organism>
<evidence type="ECO:0000256" key="7">
    <source>
        <dbReference type="SAM" id="Phobius"/>
    </source>
</evidence>
<evidence type="ECO:0000256" key="4">
    <source>
        <dbReference type="ARBA" id="ARBA00022692"/>
    </source>
</evidence>
<evidence type="ECO:0000256" key="3">
    <source>
        <dbReference type="ARBA" id="ARBA00007931"/>
    </source>
</evidence>
<keyword evidence="10" id="KW-1185">Reference proteome</keyword>
<evidence type="ECO:0000256" key="5">
    <source>
        <dbReference type="ARBA" id="ARBA00022989"/>
    </source>
</evidence>
<comment type="cofactor">
    <cofactor evidence="1">
        <name>Zn(2+)</name>
        <dbReference type="ChEBI" id="CHEBI:29105"/>
    </cofactor>
</comment>
<feature type="transmembrane region" description="Helical" evidence="7">
    <location>
        <begin position="6"/>
        <end position="31"/>
    </location>
</feature>
<proteinExistence type="inferred from homology"/>
<feature type="transmembrane region" description="Helical" evidence="7">
    <location>
        <begin position="87"/>
        <end position="107"/>
    </location>
</feature>
<protein>
    <recommendedName>
        <fullName evidence="8">Peptidase M50 domain-containing protein</fullName>
    </recommendedName>
</protein>
<dbReference type="InterPro" id="IPR008915">
    <property type="entry name" value="Peptidase_M50"/>
</dbReference>
<evidence type="ECO:0000313" key="10">
    <source>
        <dbReference type="Proteomes" id="UP000036923"/>
    </source>
</evidence>
<dbReference type="OrthoDB" id="1069985at2"/>
<gene>
    <name evidence="9" type="ORF">Bccel_1101</name>
</gene>
<dbReference type="Proteomes" id="UP000036923">
    <property type="component" value="Unassembled WGS sequence"/>
</dbReference>
<feature type="domain" description="Peptidase M50" evidence="8">
    <location>
        <begin position="10"/>
        <end position="171"/>
    </location>
</feature>
<dbReference type="eggNOG" id="COG1994">
    <property type="taxonomic scope" value="Bacteria"/>
</dbReference>
<keyword evidence="5 7" id="KW-1133">Transmembrane helix</keyword>
<evidence type="ECO:0000256" key="1">
    <source>
        <dbReference type="ARBA" id="ARBA00001947"/>
    </source>
</evidence>
<feature type="transmembrane region" description="Helical" evidence="7">
    <location>
        <begin position="113"/>
        <end position="132"/>
    </location>
</feature>
<dbReference type="CDD" id="cd05709">
    <property type="entry name" value="S2P-M50"/>
    <property type="match status" value="1"/>
</dbReference>
<dbReference type="AlphaFoldDB" id="A0A0L6JIZ8"/>
<reference evidence="10" key="1">
    <citation type="submission" date="2015-07" db="EMBL/GenBank/DDBJ databases">
        <title>Near-Complete Genome Sequence of the Cellulolytic Bacterium Bacteroides (Pseudobacteroides) cellulosolvens ATCC 35603.</title>
        <authorList>
            <person name="Dassa B."/>
            <person name="Utturkar S.M."/>
            <person name="Klingeman D.M."/>
            <person name="Hurt R.A."/>
            <person name="Keller M."/>
            <person name="Xu J."/>
            <person name="Reddy Y.H.K."/>
            <person name="Borovok I."/>
            <person name="Grinberg I.R."/>
            <person name="Lamed R."/>
            <person name="Zhivin O."/>
            <person name="Bayer E.A."/>
            <person name="Brown S.D."/>
        </authorList>
    </citation>
    <scope>NUCLEOTIDE SEQUENCE [LARGE SCALE GENOMIC DNA]</scope>
    <source>
        <strain evidence="10">DSM 2933</strain>
    </source>
</reference>
<dbReference type="STRING" id="398512.Bccel_1101"/>
<accession>A0A0L6JIZ8</accession>
<dbReference type="EMBL" id="LGTC01000001">
    <property type="protein sequence ID" value="KNY25841.1"/>
    <property type="molecule type" value="Genomic_DNA"/>
</dbReference>
<name>A0A0L6JIZ8_9FIRM</name>
<evidence type="ECO:0000313" key="9">
    <source>
        <dbReference type="EMBL" id="KNY25841.1"/>
    </source>
</evidence>
<comment type="similarity">
    <text evidence="3">Belongs to the peptidase M50B family.</text>
</comment>
<dbReference type="Pfam" id="PF02163">
    <property type="entry name" value="Peptidase_M50"/>
    <property type="match status" value="1"/>
</dbReference>
<keyword evidence="4 7" id="KW-0812">Transmembrane</keyword>
<comment type="caution">
    <text evidence="9">The sequence shown here is derived from an EMBL/GenBank/DDBJ whole genome shotgun (WGS) entry which is preliminary data.</text>
</comment>
<dbReference type="GO" id="GO:0006508">
    <property type="term" value="P:proteolysis"/>
    <property type="evidence" value="ECO:0007669"/>
    <property type="project" value="InterPro"/>
</dbReference>
<evidence type="ECO:0000256" key="2">
    <source>
        <dbReference type="ARBA" id="ARBA00004141"/>
    </source>
</evidence>
<evidence type="ECO:0000256" key="6">
    <source>
        <dbReference type="ARBA" id="ARBA00023136"/>
    </source>
</evidence>
<comment type="subcellular location">
    <subcellularLocation>
        <location evidence="2">Membrane</location>
        <topology evidence="2">Multi-pass membrane protein</topology>
    </subcellularLocation>
</comment>
<dbReference type="RefSeq" id="WP_036940530.1">
    <property type="nucleotide sequence ID" value="NZ_JQKC01000013.1"/>
</dbReference>
<dbReference type="GO" id="GO:0016020">
    <property type="term" value="C:membrane"/>
    <property type="evidence" value="ECO:0007669"/>
    <property type="project" value="UniProtKB-SubCell"/>
</dbReference>
<keyword evidence="6 7" id="KW-0472">Membrane</keyword>
<sequence length="240" mass="27107">MEIVTFVLITILCYFISGVIHELGHVIVGLINGWRFYLLVIGPLGIKSDENNNIKFYLEKQIVMWGGVGCTAPYESNNDNIKIWSKVLLGGPVASIVMGVIFLPLGIITGSTVLLLLGAMPLGMGVICILPLPLKTGILYTDGGRWRRLHKGGQEKDEEIALFKLIENQITSSDFSKIDLKSIEPLLKSKEIRINYYGYYYAFQYYRAVSDREKMDYFIKEMNKIKSKVPSIIIKDCKID</sequence>